<name>A0A8S5UCL0_9CAUD</name>
<proteinExistence type="predicted"/>
<reference evidence="1" key="1">
    <citation type="journal article" date="2021" name="Proc. Natl. Acad. Sci. U.S.A.">
        <title>A Catalog of Tens of Thousands of Viruses from Human Metagenomes Reveals Hidden Associations with Chronic Diseases.</title>
        <authorList>
            <person name="Tisza M.J."/>
            <person name="Buck C.B."/>
        </authorList>
    </citation>
    <scope>NUCLEOTIDE SEQUENCE</scope>
    <source>
        <strain evidence="1">CtgN495</strain>
    </source>
</reference>
<protein>
    <submittedName>
        <fullName evidence="1">Uncharacterized protein</fullName>
    </submittedName>
</protein>
<accession>A0A8S5UCL0</accession>
<dbReference type="EMBL" id="BK016063">
    <property type="protein sequence ID" value="DAF92247.1"/>
    <property type="molecule type" value="Genomic_DNA"/>
</dbReference>
<organism evidence="1">
    <name type="scientific">Siphoviridae sp. ctgN495</name>
    <dbReference type="NCBI Taxonomy" id="2825608"/>
    <lineage>
        <taxon>Viruses</taxon>
        <taxon>Duplodnaviria</taxon>
        <taxon>Heunggongvirae</taxon>
        <taxon>Uroviricota</taxon>
        <taxon>Caudoviricetes</taxon>
    </lineage>
</organism>
<evidence type="ECO:0000313" key="1">
    <source>
        <dbReference type="EMBL" id="DAF92247.1"/>
    </source>
</evidence>
<sequence>MSTKYFSSVQENRVANYLGFSVVSGSGARDCHPGDIIGKDWLGECKTHTSSISRIYFKLDVWKKICDEATAKHRYPVLIVDDGSQEIKNTWVMIKISSISTGIKKVELDSSIAQISKNTISFINRDTKKLYDRCCMYFNFGIVVMSMIAYDEEVGFMPLSVFKEVVS</sequence>